<protein>
    <submittedName>
        <fullName evidence="1">Uncharacterized protein</fullName>
    </submittedName>
</protein>
<dbReference type="InterPro" id="IPR046100">
    <property type="entry name" value="DUF6037"/>
</dbReference>
<dbReference type="RefSeq" id="WP_205725073.1">
    <property type="nucleotide sequence ID" value="NZ_JAFHKR010000038.1"/>
</dbReference>
<dbReference type="Pfam" id="PF19503">
    <property type="entry name" value="DUF6037"/>
    <property type="match status" value="1"/>
</dbReference>
<organism evidence="1 2">
    <name type="scientific">Fictibacillus nanhaiensis</name>
    <dbReference type="NCBI Taxonomy" id="742169"/>
    <lineage>
        <taxon>Bacteria</taxon>
        <taxon>Bacillati</taxon>
        <taxon>Bacillota</taxon>
        <taxon>Bacilli</taxon>
        <taxon>Bacillales</taxon>
        <taxon>Fictibacillaceae</taxon>
        <taxon>Fictibacillus</taxon>
    </lineage>
</organism>
<name>A0ABS2ZNB5_9BACL</name>
<dbReference type="Proteomes" id="UP001296923">
    <property type="component" value="Unassembled WGS sequence"/>
</dbReference>
<proteinExistence type="predicted"/>
<comment type="caution">
    <text evidence="1">The sequence shown here is derived from an EMBL/GenBank/DDBJ whole genome shotgun (WGS) entry which is preliminary data.</text>
</comment>
<gene>
    <name evidence="1" type="ORF">JYA63_07040</name>
</gene>
<reference evidence="1 2" key="1">
    <citation type="submission" date="2021-01" db="EMBL/GenBank/DDBJ databases">
        <title>Genome Sequencing of Type Strains.</title>
        <authorList>
            <person name="Lemaire J.F."/>
            <person name="Inderbitzin P."/>
            <person name="Collins S.B."/>
            <person name="Wespe N."/>
            <person name="Knight-Connoni V."/>
        </authorList>
    </citation>
    <scope>NUCLEOTIDE SEQUENCE [LARGE SCALE GENOMIC DNA]</scope>
    <source>
        <strain evidence="1 2">DSM 23009</strain>
    </source>
</reference>
<sequence length="206" mass="24019">MVLQNLKVIRDQLKSNSWTVDAFLFTYKQQDFVVLVKLYPDTKSKQDPYAIVRLEFLKRPKMVESYSTYATLYKIHISDLKLFRAFFGIEYGENLGNILKQFTDHFATFIPDHISANNNPVLKEAVLTSLDRTDPNPGRYCIGIRRNGYKKDGSPAQRTPENNQKAALLIPELHGKIDDNSLSFRFSEDQILEKTMDEIYMQWLKR</sequence>
<keyword evidence="2" id="KW-1185">Reference proteome</keyword>
<evidence type="ECO:0000313" key="2">
    <source>
        <dbReference type="Proteomes" id="UP001296923"/>
    </source>
</evidence>
<dbReference type="EMBL" id="JAFHKR010000038">
    <property type="protein sequence ID" value="MBN3554012.1"/>
    <property type="molecule type" value="Genomic_DNA"/>
</dbReference>
<accession>A0ABS2ZNB5</accession>
<evidence type="ECO:0000313" key="1">
    <source>
        <dbReference type="EMBL" id="MBN3554012.1"/>
    </source>
</evidence>